<feature type="compositionally biased region" description="Basic and acidic residues" evidence="1">
    <location>
        <begin position="121"/>
        <end position="132"/>
    </location>
</feature>
<evidence type="ECO:0000313" key="2">
    <source>
        <dbReference type="EMBL" id="KAK6971544.1"/>
    </source>
</evidence>
<gene>
    <name evidence="2" type="ORF">R3P38DRAFT_2813685</name>
</gene>
<protein>
    <submittedName>
        <fullName evidence="2">Uncharacterized protein</fullName>
    </submittedName>
</protein>
<evidence type="ECO:0000313" key="3">
    <source>
        <dbReference type="Proteomes" id="UP001362999"/>
    </source>
</evidence>
<reference evidence="2 3" key="1">
    <citation type="journal article" date="2024" name="J Genomics">
        <title>Draft genome sequencing and assembly of Favolaschia claudopus CIRM-BRFM 2984 isolated from oak limbs.</title>
        <authorList>
            <person name="Navarro D."/>
            <person name="Drula E."/>
            <person name="Chaduli D."/>
            <person name="Cazenave R."/>
            <person name="Ahrendt S."/>
            <person name="Wang J."/>
            <person name="Lipzen A."/>
            <person name="Daum C."/>
            <person name="Barry K."/>
            <person name="Grigoriev I.V."/>
            <person name="Favel A."/>
            <person name="Rosso M.N."/>
            <person name="Martin F."/>
        </authorList>
    </citation>
    <scope>NUCLEOTIDE SEQUENCE [LARGE SCALE GENOMIC DNA]</scope>
    <source>
        <strain evidence="2 3">CIRM-BRFM 2984</strain>
    </source>
</reference>
<organism evidence="2 3">
    <name type="scientific">Favolaschia claudopus</name>
    <dbReference type="NCBI Taxonomy" id="2862362"/>
    <lineage>
        <taxon>Eukaryota</taxon>
        <taxon>Fungi</taxon>
        <taxon>Dikarya</taxon>
        <taxon>Basidiomycota</taxon>
        <taxon>Agaricomycotina</taxon>
        <taxon>Agaricomycetes</taxon>
        <taxon>Agaricomycetidae</taxon>
        <taxon>Agaricales</taxon>
        <taxon>Marasmiineae</taxon>
        <taxon>Mycenaceae</taxon>
        <taxon>Favolaschia</taxon>
    </lineage>
</organism>
<feature type="compositionally biased region" description="Acidic residues" evidence="1">
    <location>
        <begin position="99"/>
        <end position="108"/>
    </location>
</feature>
<feature type="compositionally biased region" description="Polar residues" evidence="1">
    <location>
        <begin position="1"/>
        <end position="13"/>
    </location>
</feature>
<dbReference type="EMBL" id="JAWWNJ010000209">
    <property type="protein sequence ID" value="KAK6971544.1"/>
    <property type="molecule type" value="Genomic_DNA"/>
</dbReference>
<dbReference type="AlphaFoldDB" id="A0AAV9Z6G3"/>
<evidence type="ECO:0000256" key="1">
    <source>
        <dbReference type="SAM" id="MobiDB-lite"/>
    </source>
</evidence>
<feature type="region of interest" description="Disordered" evidence="1">
    <location>
        <begin position="99"/>
        <end position="145"/>
    </location>
</feature>
<feature type="region of interest" description="Disordered" evidence="1">
    <location>
        <begin position="1"/>
        <end position="50"/>
    </location>
</feature>
<accession>A0AAV9Z6G3</accession>
<feature type="compositionally biased region" description="Low complexity" evidence="1">
    <location>
        <begin position="28"/>
        <end position="45"/>
    </location>
</feature>
<keyword evidence="3" id="KW-1185">Reference proteome</keyword>
<comment type="caution">
    <text evidence="2">The sequence shown here is derived from an EMBL/GenBank/DDBJ whole genome shotgun (WGS) entry which is preliminary data.</text>
</comment>
<proteinExistence type="predicted"/>
<dbReference type="Proteomes" id="UP001362999">
    <property type="component" value="Unassembled WGS sequence"/>
</dbReference>
<name>A0AAV9Z6G3_9AGAR</name>
<sequence>MSLGAVSSASATHPSPDPIFVGLESQIPSTATHTSAVTSPASSSPYPLRAHTPAAPALPIHVNADLSPPPSLIMPLSRRYFLHGTPNRDVDSKIHAAAGEEEDGEAADSETSTTPAWHANPKPEPDRRRGFEPSKPTSGGGGGGFTGEVYLTRSGLVGFLSPPPPPSTVRRKRAAVERVTESGNCVEFGEGDTGVGVKRDLLDDGFRAVAVIGRKRECERGGTRTL</sequence>